<evidence type="ECO:0000256" key="2">
    <source>
        <dbReference type="ARBA" id="ARBA00009184"/>
    </source>
</evidence>
<organism evidence="11 12">
    <name type="scientific">Amnimonas aquatica</name>
    <dbReference type="NCBI Taxonomy" id="2094561"/>
    <lineage>
        <taxon>Bacteria</taxon>
        <taxon>Pseudomonadati</taxon>
        <taxon>Pseudomonadota</taxon>
        <taxon>Gammaproteobacteria</taxon>
        <taxon>Moraxellales</taxon>
        <taxon>Moraxellaceae</taxon>
        <taxon>Amnimonas</taxon>
    </lineage>
</organism>
<comment type="catalytic activity">
    <reaction evidence="9">
        <text>L-histidinol phosphate + H2O = L-histidinol + phosphate</text>
        <dbReference type="Rhea" id="RHEA:14465"/>
        <dbReference type="ChEBI" id="CHEBI:15377"/>
        <dbReference type="ChEBI" id="CHEBI:43474"/>
        <dbReference type="ChEBI" id="CHEBI:57699"/>
        <dbReference type="ChEBI" id="CHEBI:57980"/>
        <dbReference type="EC" id="3.1.3.15"/>
    </reaction>
    <physiologicalReaction direction="left-to-right" evidence="9">
        <dbReference type="Rhea" id="RHEA:14466"/>
    </physiologicalReaction>
</comment>
<keyword evidence="7" id="KW-0460">Magnesium</keyword>
<dbReference type="PANTHER" id="PTHR43344:SF13">
    <property type="entry name" value="PHOSPHATASE RV3661-RELATED"/>
    <property type="match status" value="1"/>
</dbReference>
<dbReference type="CDD" id="cd02612">
    <property type="entry name" value="HAD_PGPPase"/>
    <property type="match status" value="1"/>
</dbReference>
<keyword evidence="5" id="KW-0479">Metal-binding</keyword>
<dbReference type="Gene3D" id="3.40.50.1000">
    <property type="entry name" value="HAD superfamily/HAD-like"/>
    <property type="match status" value="1"/>
</dbReference>
<dbReference type="Proteomes" id="UP000243900">
    <property type="component" value="Unassembled WGS sequence"/>
</dbReference>
<evidence type="ECO:0000256" key="7">
    <source>
        <dbReference type="ARBA" id="ARBA00022842"/>
    </source>
</evidence>
<dbReference type="RefSeq" id="WP_105192734.1">
    <property type="nucleotide sequence ID" value="NZ_PTQZ01000167.1"/>
</dbReference>
<dbReference type="EMBL" id="PTQZ01000167">
    <property type="protein sequence ID" value="PQA38468.1"/>
    <property type="molecule type" value="Genomic_DNA"/>
</dbReference>
<dbReference type="NCBIfam" id="TIGR01490">
    <property type="entry name" value="HAD-SF-IB-hyp1"/>
    <property type="match status" value="1"/>
</dbReference>
<dbReference type="InterPro" id="IPR006385">
    <property type="entry name" value="HAD_hydro_SerB1"/>
</dbReference>
<keyword evidence="6 11" id="KW-0378">Hydrolase</keyword>
<evidence type="ECO:0000256" key="4">
    <source>
        <dbReference type="ARBA" id="ARBA00021697"/>
    </source>
</evidence>
<sequence length="219" mass="24562">MTLALFDLDNTLLGGDSDHAWGEFLSRHGHVDAEAYRLANDRFYAQYKAGTLDIREFSEFVFAVLARNDRATLEAWREDFLAECIEPLLLPAAVELLERHRAQGHTLVIITATNRFVTERIAARYGVEHLIATEPEQDADGRYTGRLAGTACFQDGKITRLREWMTGNGESLDGAWFYSDSRNDLPLLEAVDNPVAVDPDPVLEDIARARGWPVVSLRG</sequence>
<dbReference type="Gene3D" id="1.20.1440.100">
    <property type="entry name" value="SG protein - dephosphorylation function"/>
    <property type="match status" value="1"/>
</dbReference>
<evidence type="ECO:0000256" key="10">
    <source>
        <dbReference type="ARBA" id="ARBA00053547"/>
    </source>
</evidence>
<dbReference type="SUPFAM" id="SSF56784">
    <property type="entry name" value="HAD-like"/>
    <property type="match status" value="1"/>
</dbReference>
<reference evidence="12" key="1">
    <citation type="submission" date="2018-02" db="EMBL/GenBank/DDBJ databases">
        <title>Genome sequencing of Solimonas sp. HR-BB.</title>
        <authorList>
            <person name="Lee Y."/>
            <person name="Jeon C.O."/>
        </authorList>
    </citation>
    <scope>NUCLEOTIDE SEQUENCE [LARGE SCALE GENOMIC DNA]</scope>
    <source>
        <strain evidence="12">HR-E</strain>
    </source>
</reference>
<evidence type="ECO:0000256" key="9">
    <source>
        <dbReference type="ARBA" id="ARBA00052092"/>
    </source>
</evidence>
<comment type="pathway">
    <text evidence="1">Amino-acid biosynthesis; L-histidine biosynthesis; L-histidine from 5-phospho-alpha-D-ribose 1-diphosphate: step 8/9.</text>
</comment>
<name>A0A2P6ARS1_9GAMM</name>
<dbReference type="GO" id="GO:0046872">
    <property type="term" value="F:metal ion binding"/>
    <property type="evidence" value="ECO:0007669"/>
    <property type="project" value="UniProtKB-KW"/>
</dbReference>
<keyword evidence="12" id="KW-1185">Reference proteome</keyword>
<dbReference type="OrthoDB" id="9784466at2"/>
<dbReference type="GO" id="GO:0004401">
    <property type="term" value="F:histidinol-phosphatase activity"/>
    <property type="evidence" value="ECO:0007669"/>
    <property type="project" value="UniProtKB-EC"/>
</dbReference>
<gene>
    <name evidence="11" type="ORF">C5O18_07135</name>
</gene>
<evidence type="ECO:0000256" key="5">
    <source>
        <dbReference type="ARBA" id="ARBA00022723"/>
    </source>
</evidence>
<evidence type="ECO:0000256" key="3">
    <source>
        <dbReference type="ARBA" id="ARBA00013085"/>
    </source>
</evidence>
<comment type="caution">
    <text evidence="11">The sequence shown here is derived from an EMBL/GenBank/DDBJ whole genome shotgun (WGS) entry which is preliminary data.</text>
</comment>
<dbReference type="AlphaFoldDB" id="A0A2P6ARS1"/>
<dbReference type="InterPro" id="IPR036412">
    <property type="entry name" value="HAD-like_sf"/>
</dbReference>
<evidence type="ECO:0000313" key="11">
    <source>
        <dbReference type="EMBL" id="PQA38468.1"/>
    </source>
</evidence>
<dbReference type="InterPro" id="IPR023214">
    <property type="entry name" value="HAD_sf"/>
</dbReference>
<evidence type="ECO:0000256" key="6">
    <source>
        <dbReference type="ARBA" id="ARBA00022801"/>
    </source>
</evidence>
<dbReference type="NCBIfam" id="TIGR01488">
    <property type="entry name" value="HAD-SF-IB"/>
    <property type="match status" value="1"/>
</dbReference>
<dbReference type="EC" id="3.1.3.15" evidence="3"/>
<dbReference type="FunFam" id="3.40.50.1000:FF:000025">
    <property type="entry name" value="HAD hydrolase, family IB"/>
    <property type="match status" value="1"/>
</dbReference>
<dbReference type="Pfam" id="PF12710">
    <property type="entry name" value="HAD"/>
    <property type="match status" value="1"/>
</dbReference>
<evidence type="ECO:0000313" key="12">
    <source>
        <dbReference type="Proteomes" id="UP000243900"/>
    </source>
</evidence>
<dbReference type="InterPro" id="IPR050582">
    <property type="entry name" value="HAD-like_SerB"/>
</dbReference>
<proteinExistence type="inferred from homology"/>
<comment type="function">
    <text evidence="10">Catalyzes the dephosphorylation of histidinol-phosphate to histidinol, the direct precursor of histidine.</text>
</comment>
<comment type="similarity">
    <text evidence="2">Belongs to the HAD-like hydrolase superfamily. SerB family.</text>
</comment>
<dbReference type="PANTHER" id="PTHR43344">
    <property type="entry name" value="PHOSPHOSERINE PHOSPHATASE"/>
    <property type="match status" value="1"/>
</dbReference>
<accession>A0A2P6ARS1</accession>
<evidence type="ECO:0000256" key="1">
    <source>
        <dbReference type="ARBA" id="ARBA00004970"/>
    </source>
</evidence>
<protein>
    <recommendedName>
        <fullName evidence="4">Histidinol-phosphatase</fullName>
        <ecNumber evidence="3">3.1.3.15</ecNumber>
    </recommendedName>
    <alternativeName>
        <fullName evidence="8">Histidinol-phosphate phosphatase</fullName>
    </alternativeName>
</protein>
<evidence type="ECO:0000256" key="8">
    <source>
        <dbReference type="ARBA" id="ARBA00033209"/>
    </source>
</evidence>